<protein>
    <recommendedName>
        <fullName evidence="1">Glyoxalase-like domain-containing protein</fullName>
    </recommendedName>
</protein>
<name>A0A7V8JPK0_9BURK</name>
<dbReference type="SUPFAM" id="SSF54593">
    <property type="entry name" value="Glyoxalase/Bleomycin resistance protein/Dihydroxybiphenyl dioxygenase"/>
    <property type="match status" value="1"/>
</dbReference>
<gene>
    <name evidence="2" type="ORF">GAK30_03034</name>
</gene>
<reference evidence="3" key="1">
    <citation type="journal article" date="2020" name="MBio">
        <title>Horizontal gene transfer to a defensive symbiont with a reduced genome amongst a multipartite beetle microbiome.</title>
        <authorList>
            <person name="Waterworth S.C."/>
            <person name="Florez L.V."/>
            <person name="Rees E.R."/>
            <person name="Hertweck C."/>
            <person name="Kaltenpoth M."/>
            <person name="Kwan J.C."/>
        </authorList>
    </citation>
    <scope>NUCLEOTIDE SEQUENCE [LARGE SCALE GENOMIC DNA]</scope>
</reference>
<proteinExistence type="predicted"/>
<comment type="caution">
    <text evidence="2">The sequence shown here is derived from an EMBL/GenBank/DDBJ whole genome shotgun (WGS) entry which is preliminary data.</text>
</comment>
<evidence type="ECO:0000259" key="1">
    <source>
        <dbReference type="Pfam" id="PF13468"/>
    </source>
</evidence>
<feature type="domain" description="Glyoxalase-like" evidence="1">
    <location>
        <begin position="4"/>
        <end position="181"/>
    </location>
</feature>
<organism evidence="2 3">
    <name type="scientific">Paracidovorax wautersii</name>
    <dbReference type="NCBI Taxonomy" id="1177982"/>
    <lineage>
        <taxon>Bacteria</taxon>
        <taxon>Pseudomonadati</taxon>
        <taxon>Pseudomonadota</taxon>
        <taxon>Betaproteobacteria</taxon>
        <taxon>Burkholderiales</taxon>
        <taxon>Comamonadaceae</taxon>
        <taxon>Paracidovorax</taxon>
    </lineage>
</organism>
<dbReference type="PANTHER" id="PTHR40265:SF1">
    <property type="entry name" value="GLYOXALASE-LIKE DOMAIN-CONTAINING PROTEIN"/>
    <property type="match status" value="1"/>
</dbReference>
<accession>A0A7V8JPK0</accession>
<sequence length="214" mass="23148">MPILDHLLWAVPDLDQAIDHFEQLTVVRPAFGGEHPGRGTRNALVSLGPRQYIELIGPDPAQPDSTRESGVARAVADVRAPTLITFAVAHNDLEGLGAAATARDWPFQGPVPGSRQQPDGSLLRWRLGHTAGTRFGRYAPFYIDWQDSPHPAARAPGGLELVDFEVRHPDADGLAALFSDLGVEPRPQHQATPELRATLRTPRGTTVVLSSQAT</sequence>
<dbReference type="AlphaFoldDB" id="A0A7V8JPK0"/>
<dbReference type="PANTHER" id="PTHR40265">
    <property type="entry name" value="BLL2707 PROTEIN"/>
    <property type="match status" value="1"/>
</dbReference>
<evidence type="ECO:0000313" key="2">
    <source>
        <dbReference type="EMBL" id="KAF1019573.1"/>
    </source>
</evidence>
<dbReference type="EMBL" id="WNDQ01000052">
    <property type="protein sequence ID" value="KAF1019573.1"/>
    <property type="molecule type" value="Genomic_DNA"/>
</dbReference>
<dbReference type="Pfam" id="PF13468">
    <property type="entry name" value="Glyoxalase_3"/>
    <property type="match status" value="1"/>
</dbReference>
<dbReference type="InterPro" id="IPR029068">
    <property type="entry name" value="Glyas_Bleomycin-R_OHBP_Dase"/>
</dbReference>
<dbReference type="Proteomes" id="UP000461670">
    <property type="component" value="Unassembled WGS sequence"/>
</dbReference>
<evidence type="ECO:0000313" key="3">
    <source>
        <dbReference type="Proteomes" id="UP000461670"/>
    </source>
</evidence>
<dbReference type="Gene3D" id="3.10.180.10">
    <property type="entry name" value="2,3-Dihydroxybiphenyl 1,2-Dioxygenase, domain 1"/>
    <property type="match status" value="1"/>
</dbReference>
<dbReference type="InterPro" id="IPR025870">
    <property type="entry name" value="Glyoxalase-like_dom"/>
</dbReference>